<accession>A0A1F5ZKV3</accession>
<comment type="caution">
    <text evidence="1">The sequence shown here is derived from an EMBL/GenBank/DDBJ whole genome shotgun (WGS) entry which is preliminary data.</text>
</comment>
<dbReference type="Proteomes" id="UP000177416">
    <property type="component" value="Unassembled WGS sequence"/>
</dbReference>
<dbReference type="Gene3D" id="3.10.450.620">
    <property type="entry name" value="JHP933, nucleotidyltransferase-like core domain"/>
    <property type="match status" value="1"/>
</dbReference>
<dbReference type="AlphaFoldDB" id="A0A1F5ZKV3"/>
<dbReference type="EMBL" id="MFJJ01000055">
    <property type="protein sequence ID" value="OGG12742.1"/>
    <property type="molecule type" value="Genomic_DNA"/>
</dbReference>
<reference evidence="1 2" key="1">
    <citation type="journal article" date="2016" name="Nat. Commun.">
        <title>Thousands of microbial genomes shed light on interconnected biogeochemical processes in an aquifer system.</title>
        <authorList>
            <person name="Anantharaman K."/>
            <person name="Brown C.T."/>
            <person name="Hug L.A."/>
            <person name="Sharon I."/>
            <person name="Castelle C.J."/>
            <person name="Probst A.J."/>
            <person name="Thomas B.C."/>
            <person name="Singh A."/>
            <person name="Wilkins M.J."/>
            <person name="Karaoz U."/>
            <person name="Brodie E.L."/>
            <person name="Williams K.H."/>
            <person name="Hubbard S.S."/>
            <person name="Banfield J.F."/>
        </authorList>
    </citation>
    <scope>NUCLEOTIDE SEQUENCE [LARGE SCALE GENOMIC DNA]</scope>
</reference>
<dbReference type="Pfam" id="PF08843">
    <property type="entry name" value="AbiEii"/>
    <property type="match status" value="1"/>
</dbReference>
<name>A0A1F5ZKV3_9BACT</name>
<evidence type="ECO:0000313" key="1">
    <source>
        <dbReference type="EMBL" id="OGG12742.1"/>
    </source>
</evidence>
<evidence type="ECO:0008006" key="3">
    <source>
        <dbReference type="Google" id="ProtNLM"/>
    </source>
</evidence>
<protein>
    <recommendedName>
        <fullName evidence="3">Nucleotidyl transferase AbiEii/AbiGii toxin family protein</fullName>
    </recommendedName>
</protein>
<sequence length="108" mass="12898">MEQKMEDRAGLTARQEQFLAVVLEEKFILDRFYLTGGTALSSWYLHHRQSYDLDFFSLERFHKEHIIRWMTDNKGRIGYDSVRLEEDWGGGESLQVDYPCTQHRFCCL</sequence>
<proteinExistence type="predicted"/>
<organism evidence="1 2">
    <name type="scientific">Candidatus Gottesmanbacteria bacterium RIFCSPHIGHO2_01_FULL_46_14</name>
    <dbReference type="NCBI Taxonomy" id="1798380"/>
    <lineage>
        <taxon>Bacteria</taxon>
        <taxon>Candidatus Gottesmaniibacteriota</taxon>
    </lineage>
</organism>
<gene>
    <name evidence="1" type="ORF">A2875_01955</name>
</gene>
<dbReference type="InterPro" id="IPR014942">
    <property type="entry name" value="AbiEii"/>
</dbReference>
<evidence type="ECO:0000313" key="2">
    <source>
        <dbReference type="Proteomes" id="UP000177416"/>
    </source>
</evidence>